<dbReference type="GO" id="GO:0005911">
    <property type="term" value="C:cell-cell junction"/>
    <property type="evidence" value="ECO:0007669"/>
    <property type="project" value="TreeGrafter"/>
</dbReference>
<dbReference type="PROSITE" id="PS50835">
    <property type="entry name" value="IG_LIKE"/>
    <property type="match status" value="2"/>
</dbReference>
<keyword evidence="2 7" id="KW-0472">Membrane</keyword>
<keyword evidence="7" id="KW-0812">Transmembrane</keyword>
<reference evidence="11" key="1">
    <citation type="submission" date="2024-06" db="UniProtKB">
        <authorList>
            <consortium name="RefSeq"/>
        </authorList>
    </citation>
    <scope>NUCLEOTIDE SEQUENCE [LARGE SCALE GENOMIC DNA]</scope>
</reference>
<evidence type="ECO:0000256" key="3">
    <source>
        <dbReference type="ARBA" id="ARBA00023157"/>
    </source>
</evidence>
<keyword evidence="5" id="KW-0393">Immunoglobulin domain</keyword>
<dbReference type="AlphaFoldDB" id="A0A8B8CPL8"/>
<dbReference type="SMART" id="SM00408">
    <property type="entry name" value="IGc2"/>
    <property type="match status" value="1"/>
</dbReference>
<dbReference type="OrthoDB" id="6162853at2759"/>
<evidence type="ECO:0000256" key="7">
    <source>
        <dbReference type="SAM" id="Phobius"/>
    </source>
</evidence>
<dbReference type="SUPFAM" id="SSF48726">
    <property type="entry name" value="Immunoglobulin"/>
    <property type="match status" value="3"/>
</dbReference>
<evidence type="ECO:0000256" key="6">
    <source>
        <dbReference type="SAM" id="MobiDB-lite"/>
    </source>
</evidence>
<name>A0A8B8CPL8_CRAVI</name>
<feature type="transmembrane region" description="Helical" evidence="7">
    <location>
        <begin position="606"/>
        <end position="631"/>
    </location>
</feature>
<proteinExistence type="predicted"/>
<evidence type="ECO:0000256" key="1">
    <source>
        <dbReference type="ARBA" id="ARBA00004479"/>
    </source>
</evidence>
<dbReference type="Pfam" id="PF13927">
    <property type="entry name" value="Ig_3"/>
    <property type="match status" value="1"/>
</dbReference>
<dbReference type="SUPFAM" id="SSF49265">
    <property type="entry name" value="Fibronectin type III"/>
    <property type="match status" value="1"/>
</dbReference>
<evidence type="ECO:0000256" key="8">
    <source>
        <dbReference type="SAM" id="SignalP"/>
    </source>
</evidence>
<dbReference type="InterPro" id="IPR036179">
    <property type="entry name" value="Ig-like_dom_sf"/>
</dbReference>
<evidence type="ECO:0000259" key="10">
    <source>
        <dbReference type="PROSITE" id="PS50853"/>
    </source>
</evidence>
<keyword evidence="3" id="KW-1015">Disulfide bond</keyword>
<feature type="domain" description="Fibronectin type-III" evidence="10">
    <location>
        <begin position="507"/>
        <end position="606"/>
    </location>
</feature>
<dbReference type="PANTHER" id="PTHR11640:SF31">
    <property type="entry name" value="IRREGULAR CHIASM C-ROUGHEST PROTEIN-RELATED"/>
    <property type="match status" value="1"/>
</dbReference>
<keyword evidence="8" id="KW-0732">Signal</keyword>
<dbReference type="RefSeq" id="XP_022317778.1">
    <property type="nucleotide sequence ID" value="XM_022462070.1"/>
</dbReference>
<dbReference type="PROSITE" id="PS50853">
    <property type="entry name" value="FN3"/>
    <property type="match status" value="1"/>
</dbReference>
<sequence length="745" mass="83044">MYSCQRKSTVMLFFPTRELLLVCFIHINGLKAQSTSTEYYEEGSDVCLNFSLDDLHQTAVFMKRDNRTICITTDKSNAYMIPINWENRTFTCSVSEIGFSVCFENFQRTDTGLFSVNVSNTIINSISIKQAVPVEYVAMSVTSIRMVAGTLMSLSCLTSYCIPPANVTWYKSSVDMTSHYGSIYADRWGLMRTILAFQITLVKEDNGKPVFCKASNIHGKDVLSSLIILNVLYKPEVESNTPNPYRLIEGNTVILMCTVTTANPNTSITWKWIRTDSPATALHNGSKYTILNIQRGSSGSYSCTASNSVGTSDAATILLDVQFKPSIEIKQCMTVNETDRVVLTRNIYSNPLANVSWFDGTQLLQTQTSVNTTSFIIETVLCTDTKNFTLVASNTVQSNVTSRVELIVNCKPTVEKTNISVGVGDASGLEFSSTVIAYPRPQYVLEYEDGTKNDGMTDTLTWNSVNNFTIHFKKNVANPYDYGLYQLRISNVFGNTVIYVNVFPKRRPDSPRNVEVTCNVKGVTLKWKSSFNGGDPQTFTVYAVNGHQNTHSYPVLDKGENKIHQALLQNLQPSLTYVFYVSAQNSHGNISSDVKSCAKLEETKDLTGVVVGVVGGLLALVIGICVIVVIVHRRYACSWSCDIKFVKRNMNTAREDATYTHITERENTERNLYDEISGNGSEKQYETILMKGREETTEKQYETLANSKDSDTHVVSDTKATGSKKQSILKSKGYSEEYTNTTLVK</sequence>
<dbReference type="InterPro" id="IPR003961">
    <property type="entry name" value="FN3_dom"/>
</dbReference>
<feature type="compositionally biased region" description="Polar residues" evidence="6">
    <location>
        <begin position="717"/>
        <end position="729"/>
    </location>
</feature>
<dbReference type="GO" id="GO:0005886">
    <property type="term" value="C:plasma membrane"/>
    <property type="evidence" value="ECO:0007669"/>
    <property type="project" value="TreeGrafter"/>
</dbReference>
<keyword evidence="11" id="KW-1185">Reference proteome</keyword>
<dbReference type="InterPro" id="IPR013783">
    <property type="entry name" value="Ig-like_fold"/>
</dbReference>
<evidence type="ECO:0000313" key="11">
    <source>
        <dbReference type="Proteomes" id="UP000694844"/>
    </source>
</evidence>
<dbReference type="Pfam" id="PF00041">
    <property type="entry name" value="fn3"/>
    <property type="match status" value="1"/>
</dbReference>
<gene>
    <name evidence="12" type="primary">LOC111120986</name>
</gene>
<dbReference type="KEGG" id="cvn:111120986"/>
<evidence type="ECO:0000256" key="2">
    <source>
        <dbReference type="ARBA" id="ARBA00023136"/>
    </source>
</evidence>
<dbReference type="InterPro" id="IPR051275">
    <property type="entry name" value="Cell_adhesion_signaling"/>
</dbReference>
<dbReference type="SMART" id="SM00409">
    <property type="entry name" value="IG"/>
    <property type="match status" value="3"/>
</dbReference>
<protein>
    <submittedName>
        <fullName evidence="12">Nephrin-like</fullName>
    </submittedName>
</protein>
<reference evidence="12" key="2">
    <citation type="submission" date="2025-08" db="UniProtKB">
        <authorList>
            <consortium name="RefSeq"/>
        </authorList>
    </citation>
    <scope>IDENTIFICATION</scope>
    <source>
        <tissue evidence="12">Whole sample</tissue>
    </source>
</reference>
<dbReference type="PANTHER" id="PTHR11640">
    <property type="entry name" value="NEPHRIN"/>
    <property type="match status" value="1"/>
</dbReference>
<feature type="region of interest" description="Disordered" evidence="6">
    <location>
        <begin position="704"/>
        <end position="732"/>
    </location>
</feature>
<dbReference type="Proteomes" id="UP000694844">
    <property type="component" value="Chromosome 1"/>
</dbReference>
<keyword evidence="4" id="KW-0325">Glycoprotein</keyword>
<feature type="chain" id="PRO_5034158672" evidence="8">
    <location>
        <begin position="33"/>
        <end position="745"/>
    </location>
</feature>
<dbReference type="InterPro" id="IPR003599">
    <property type="entry name" value="Ig_sub"/>
</dbReference>
<dbReference type="InterPro" id="IPR007110">
    <property type="entry name" value="Ig-like_dom"/>
</dbReference>
<keyword evidence="7" id="KW-1133">Transmembrane helix</keyword>
<evidence type="ECO:0000259" key="9">
    <source>
        <dbReference type="PROSITE" id="PS50835"/>
    </source>
</evidence>
<evidence type="ECO:0000313" key="12">
    <source>
        <dbReference type="RefSeq" id="XP_022317778.1"/>
    </source>
</evidence>
<dbReference type="GO" id="GO:0050839">
    <property type="term" value="F:cell adhesion molecule binding"/>
    <property type="evidence" value="ECO:0007669"/>
    <property type="project" value="TreeGrafter"/>
</dbReference>
<feature type="signal peptide" evidence="8">
    <location>
        <begin position="1"/>
        <end position="32"/>
    </location>
</feature>
<evidence type="ECO:0000256" key="4">
    <source>
        <dbReference type="ARBA" id="ARBA00023180"/>
    </source>
</evidence>
<dbReference type="GO" id="GO:0098609">
    <property type="term" value="P:cell-cell adhesion"/>
    <property type="evidence" value="ECO:0007669"/>
    <property type="project" value="TreeGrafter"/>
</dbReference>
<dbReference type="CDD" id="cd00063">
    <property type="entry name" value="FN3"/>
    <property type="match status" value="1"/>
</dbReference>
<dbReference type="InterPro" id="IPR036116">
    <property type="entry name" value="FN3_sf"/>
</dbReference>
<feature type="domain" description="Ig-like" evidence="9">
    <location>
        <begin position="133"/>
        <end position="224"/>
    </location>
</feature>
<comment type="subcellular location">
    <subcellularLocation>
        <location evidence="1">Membrane</location>
        <topology evidence="1">Single-pass type I membrane protein</topology>
    </subcellularLocation>
</comment>
<evidence type="ECO:0000256" key="5">
    <source>
        <dbReference type="ARBA" id="ARBA00023319"/>
    </source>
</evidence>
<dbReference type="SMART" id="SM00060">
    <property type="entry name" value="FN3"/>
    <property type="match status" value="1"/>
</dbReference>
<dbReference type="GeneID" id="111120986"/>
<accession>A0A8B8CPL8</accession>
<dbReference type="Gene3D" id="2.60.40.10">
    <property type="entry name" value="Immunoglobulins"/>
    <property type="match status" value="4"/>
</dbReference>
<organism evidence="11 12">
    <name type="scientific">Crassostrea virginica</name>
    <name type="common">Eastern oyster</name>
    <dbReference type="NCBI Taxonomy" id="6565"/>
    <lineage>
        <taxon>Eukaryota</taxon>
        <taxon>Metazoa</taxon>
        <taxon>Spiralia</taxon>
        <taxon>Lophotrochozoa</taxon>
        <taxon>Mollusca</taxon>
        <taxon>Bivalvia</taxon>
        <taxon>Autobranchia</taxon>
        <taxon>Pteriomorphia</taxon>
        <taxon>Ostreida</taxon>
        <taxon>Ostreoidea</taxon>
        <taxon>Ostreidae</taxon>
        <taxon>Crassostrea</taxon>
    </lineage>
</organism>
<dbReference type="InterPro" id="IPR003598">
    <property type="entry name" value="Ig_sub2"/>
</dbReference>
<feature type="domain" description="Ig-like" evidence="9">
    <location>
        <begin position="235"/>
        <end position="318"/>
    </location>
</feature>